<feature type="transmembrane region" description="Helical" evidence="6">
    <location>
        <begin position="241"/>
        <end position="264"/>
    </location>
</feature>
<feature type="transmembrane region" description="Helical" evidence="6">
    <location>
        <begin position="99"/>
        <end position="124"/>
    </location>
</feature>
<gene>
    <name evidence="7" type="ORF">SAMN02910432_01006</name>
</gene>
<evidence type="ECO:0000256" key="6">
    <source>
        <dbReference type="SAM" id="Phobius"/>
    </source>
</evidence>
<name>A0A1I2R9N4_9LACO</name>
<evidence type="ECO:0000313" key="7">
    <source>
        <dbReference type="EMBL" id="SFG35297.1"/>
    </source>
</evidence>
<dbReference type="PANTHER" id="PTHR37814:SF1">
    <property type="entry name" value="MEMBRANE PROTEIN"/>
    <property type="match status" value="1"/>
</dbReference>
<keyword evidence="3 6" id="KW-0812">Transmembrane</keyword>
<feature type="transmembrane region" description="Helical" evidence="6">
    <location>
        <begin position="130"/>
        <end position="153"/>
    </location>
</feature>
<protein>
    <submittedName>
        <fullName evidence="7">Uncharacterized membrane protein YkvI</fullName>
    </submittedName>
</protein>
<evidence type="ECO:0000256" key="4">
    <source>
        <dbReference type="ARBA" id="ARBA00022989"/>
    </source>
</evidence>
<evidence type="ECO:0000313" key="8">
    <source>
        <dbReference type="Proteomes" id="UP000182635"/>
    </source>
</evidence>
<keyword evidence="5 6" id="KW-0472">Membrane</keyword>
<comment type="similarity">
    <text evidence="2">Belongs to the sodium:solute symporter (SSF) (TC 2.A.21) family.</text>
</comment>
<dbReference type="Gene3D" id="1.20.1730.10">
    <property type="entry name" value="Sodium/glucose cotransporter"/>
    <property type="match status" value="1"/>
</dbReference>
<dbReference type="InterPro" id="IPR038377">
    <property type="entry name" value="Na/Glc_symporter_sf"/>
</dbReference>
<feature type="transmembrane region" description="Helical" evidence="6">
    <location>
        <begin position="332"/>
        <end position="353"/>
    </location>
</feature>
<feature type="transmembrane region" description="Helical" evidence="6">
    <location>
        <begin position="206"/>
        <end position="229"/>
    </location>
</feature>
<dbReference type="PROSITE" id="PS50283">
    <property type="entry name" value="NA_SOLUT_SYMP_3"/>
    <property type="match status" value="1"/>
</dbReference>
<feature type="transmembrane region" description="Helical" evidence="6">
    <location>
        <begin position="284"/>
        <end position="311"/>
    </location>
</feature>
<accession>A0A1I2R9N4</accession>
<dbReference type="RefSeq" id="WP_046922632.1">
    <property type="nucleotide sequence ID" value="NZ_AYYL01000009.1"/>
</dbReference>
<dbReference type="Proteomes" id="UP000182635">
    <property type="component" value="Unassembled WGS sequence"/>
</dbReference>
<proteinExistence type="inferred from homology"/>
<evidence type="ECO:0000256" key="3">
    <source>
        <dbReference type="ARBA" id="ARBA00022692"/>
    </source>
</evidence>
<dbReference type="AlphaFoldDB" id="A0A1I2R9N4"/>
<comment type="subcellular location">
    <subcellularLocation>
        <location evidence="1">Membrane</location>
        <topology evidence="1">Multi-pass membrane protein</topology>
    </subcellularLocation>
</comment>
<dbReference type="GO" id="GO:0016020">
    <property type="term" value="C:membrane"/>
    <property type="evidence" value="ECO:0007669"/>
    <property type="project" value="UniProtKB-SubCell"/>
</dbReference>
<dbReference type="EMBL" id="FOPI01000014">
    <property type="protein sequence ID" value="SFG35297.1"/>
    <property type="molecule type" value="Genomic_DNA"/>
</dbReference>
<dbReference type="InterPro" id="IPR038728">
    <property type="entry name" value="YkvI-like"/>
</dbReference>
<reference evidence="8" key="1">
    <citation type="submission" date="2016-10" db="EMBL/GenBank/DDBJ databases">
        <authorList>
            <person name="Varghese N."/>
            <person name="Submissions S."/>
        </authorList>
    </citation>
    <scope>NUCLEOTIDE SEQUENCE [LARGE SCALE GENOMIC DNA]</scope>
    <source>
        <strain evidence="8">DSM 20403</strain>
    </source>
</reference>
<feature type="transmembrane region" description="Helical" evidence="6">
    <location>
        <begin position="12"/>
        <end position="33"/>
    </location>
</feature>
<sequence length="383" mass="41753">MDIQAENKKEFGIPKSAMAIFSVASVLFSAHAGGGFATGNQENTYFVSLGWSGIISLVLAMFLLTMTMREAMIMYNKFNLKSHKELFEKLYHPFDKLEILFEVFFDIMVVMAVAAAVSGAASALQQYLGWNYYVNIVIVGAIILCLTIFGAGVVRKASTYMGIAIMFCVLIIYIVGIRKAGNFGAVMSASFARQGFSQVPHAIGNAFTYAGFQCVTLPTMLACGAIFSGNKNHAEAKSMNVSFVMNTIALGLAVIMLMCWQSTYGSSEAGMVLPTLTTLKSMHMGWMMAVYGITLILCLTSTGVTTTFAFVSRFENSKIFSKVENTVKRRMAISAFIIILSMTISLVGLTNIIKYGYGYCGYLAIAIVVVPFLTVGVYKNRRA</sequence>
<evidence type="ECO:0000256" key="2">
    <source>
        <dbReference type="ARBA" id="ARBA00006434"/>
    </source>
</evidence>
<feature type="transmembrane region" description="Helical" evidence="6">
    <location>
        <begin position="45"/>
        <end position="64"/>
    </location>
</feature>
<dbReference type="PANTHER" id="PTHR37814">
    <property type="entry name" value="CONSERVED MEMBRANE PROTEIN"/>
    <property type="match status" value="1"/>
</dbReference>
<feature type="transmembrane region" description="Helical" evidence="6">
    <location>
        <begin position="160"/>
        <end position="177"/>
    </location>
</feature>
<feature type="transmembrane region" description="Helical" evidence="6">
    <location>
        <begin position="359"/>
        <end position="378"/>
    </location>
</feature>
<keyword evidence="4 6" id="KW-1133">Transmembrane helix</keyword>
<evidence type="ECO:0000256" key="5">
    <source>
        <dbReference type="ARBA" id="ARBA00023136"/>
    </source>
</evidence>
<dbReference type="OrthoDB" id="4005at2"/>
<dbReference type="InterPro" id="IPR001734">
    <property type="entry name" value="Na/solute_symporter"/>
</dbReference>
<evidence type="ECO:0000256" key="1">
    <source>
        <dbReference type="ARBA" id="ARBA00004141"/>
    </source>
</evidence>
<organism evidence="7 8">
    <name type="scientific">Ligilactobacillus ruminis DSM 20403 = NBRC 102161</name>
    <dbReference type="NCBI Taxonomy" id="1423798"/>
    <lineage>
        <taxon>Bacteria</taxon>
        <taxon>Bacillati</taxon>
        <taxon>Bacillota</taxon>
        <taxon>Bacilli</taxon>
        <taxon>Lactobacillales</taxon>
        <taxon>Lactobacillaceae</taxon>
        <taxon>Ligilactobacillus</taxon>
    </lineage>
</organism>
<dbReference type="GO" id="GO:0022857">
    <property type="term" value="F:transmembrane transporter activity"/>
    <property type="evidence" value="ECO:0007669"/>
    <property type="project" value="InterPro"/>
</dbReference>